<organism evidence="1 2">
    <name type="scientific">Pterulicium gracile</name>
    <dbReference type="NCBI Taxonomy" id="1884261"/>
    <lineage>
        <taxon>Eukaryota</taxon>
        <taxon>Fungi</taxon>
        <taxon>Dikarya</taxon>
        <taxon>Basidiomycota</taxon>
        <taxon>Agaricomycotina</taxon>
        <taxon>Agaricomycetes</taxon>
        <taxon>Agaricomycetidae</taxon>
        <taxon>Agaricales</taxon>
        <taxon>Pleurotineae</taxon>
        <taxon>Pterulaceae</taxon>
        <taxon>Pterulicium</taxon>
    </lineage>
</organism>
<dbReference type="AlphaFoldDB" id="A0A5C3QN86"/>
<proteinExistence type="predicted"/>
<evidence type="ECO:0000313" key="1">
    <source>
        <dbReference type="EMBL" id="TFL03272.1"/>
    </source>
</evidence>
<dbReference type="Proteomes" id="UP000305067">
    <property type="component" value="Unassembled WGS sequence"/>
</dbReference>
<reference evidence="1 2" key="1">
    <citation type="journal article" date="2019" name="Nat. Ecol. Evol.">
        <title>Megaphylogeny resolves global patterns of mushroom evolution.</title>
        <authorList>
            <person name="Varga T."/>
            <person name="Krizsan K."/>
            <person name="Foldi C."/>
            <person name="Dima B."/>
            <person name="Sanchez-Garcia M."/>
            <person name="Sanchez-Ramirez S."/>
            <person name="Szollosi G.J."/>
            <person name="Szarkandi J.G."/>
            <person name="Papp V."/>
            <person name="Albert L."/>
            <person name="Andreopoulos W."/>
            <person name="Angelini C."/>
            <person name="Antonin V."/>
            <person name="Barry K.W."/>
            <person name="Bougher N.L."/>
            <person name="Buchanan P."/>
            <person name="Buyck B."/>
            <person name="Bense V."/>
            <person name="Catcheside P."/>
            <person name="Chovatia M."/>
            <person name="Cooper J."/>
            <person name="Damon W."/>
            <person name="Desjardin D."/>
            <person name="Finy P."/>
            <person name="Geml J."/>
            <person name="Haridas S."/>
            <person name="Hughes K."/>
            <person name="Justo A."/>
            <person name="Karasinski D."/>
            <person name="Kautmanova I."/>
            <person name="Kiss B."/>
            <person name="Kocsube S."/>
            <person name="Kotiranta H."/>
            <person name="LaButti K.M."/>
            <person name="Lechner B.E."/>
            <person name="Liimatainen K."/>
            <person name="Lipzen A."/>
            <person name="Lukacs Z."/>
            <person name="Mihaltcheva S."/>
            <person name="Morgado L.N."/>
            <person name="Niskanen T."/>
            <person name="Noordeloos M.E."/>
            <person name="Ohm R.A."/>
            <person name="Ortiz-Santana B."/>
            <person name="Ovrebo C."/>
            <person name="Racz N."/>
            <person name="Riley R."/>
            <person name="Savchenko A."/>
            <person name="Shiryaev A."/>
            <person name="Soop K."/>
            <person name="Spirin V."/>
            <person name="Szebenyi C."/>
            <person name="Tomsovsky M."/>
            <person name="Tulloss R.E."/>
            <person name="Uehling J."/>
            <person name="Grigoriev I.V."/>
            <person name="Vagvolgyi C."/>
            <person name="Papp T."/>
            <person name="Martin F.M."/>
            <person name="Miettinen O."/>
            <person name="Hibbett D.S."/>
            <person name="Nagy L.G."/>
        </authorList>
    </citation>
    <scope>NUCLEOTIDE SEQUENCE [LARGE SCALE GENOMIC DNA]</scope>
    <source>
        <strain evidence="1 2">CBS 309.79</strain>
    </source>
</reference>
<keyword evidence="2" id="KW-1185">Reference proteome</keyword>
<sequence length="402" mass="44201">MSPIGTFTEMPSVGITPAQEYIAIQLLTRTLKATYKQTKINLTSQPLCLIALAIGMTMIPALSVEGKLPMQSPGRFEEFTNDYPDFINAVVSWTLSHSSDVDVHEIVPDLVSCECDHSDPMIAMLHGIGQSSGDTSQTYLKHMGTRSFRVIFGLLGESEFHQLSRVNERDSEKLKRKRRAYEVFSHYIVDDPSSLVWSATSWYKTTGCPAAMKVLSDYIALQTPMFEQSLMGLDPELPVLILKRMVDIMSISQASGTSSKDLFDESMRTLCIIMSLSSATLLSALCVENVLGHHAKTIYSLLQWIIAMPDAQVRSLDSGRFFPSPAFPSFGVAAMNGHGSLCKFGCGRFFFAVSNPLSRDARVHGRPVPDGFGDAGGNYNGVIVQLHSESLTFDDKLRTSTG</sequence>
<accession>A0A5C3QN86</accession>
<evidence type="ECO:0000313" key="2">
    <source>
        <dbReference type="Proteomes" id="UP000305067"/>
    </source>
</evidence>
<gene>
    <name evidence="1" type="ORF">BDV98DRAFT_591166</name>
</gene>
<protein>
    <submittedName>
        <fullName evidence="1">Uncharacterized protein</fullName>
    </submittedName>
</protein>
<name>A0A5C3QN86_9AGAR</name>
<dbReference type="EMBL" id="ML178820">
    <property type="protein sequence ID" value="TFL03272.1"/>
    <property type="molecule type" value="Genomic_DNA"/>
</dbReference>